<gene>
    <name evidence="2" type="ORF">BJG266_LOCUS17086</name>
    <name evidence="3" type="ORF">QVE165_LOCUS21882</name>
</gene>
<name>A0A814ICQ1_9BILA</name>
<evidence type="ECO:0000256" key="1">
    <source>
        <dbReference type="SAM" id="MobiDB-lite"/>
    </source>
</evidence>
<evidence type="ECO:0000313" key="5">
    <source>
        <dbReference type="Proteomes" id="UP000663877"/>
    </source>
</evidence>
<accession>A0A814ICQ1</accession>
<sequence>MESQPYDDVPQCTFNEQDFNRLSIILSLDKLQGPNSSSGNDFDTHLSSSFRSSEDPFNKEDVTSCSLNGQPTVIFMPDDHVNEELFPGQALGVIHYFDEPVNEVIITTTPLDVDKNNTEVVADILSEPSLDDLEALTPDQIQNLIEEMKQLSEKASLKNIDELITERIMAIKTDPPANLRLRYKTDGPRQVAKSLTNPMEIEIPNLKNIQLNSDQTFLIRLLLATWTENPSDGVYLHPNISEYHSDDAIELTDGTICVRLTADDIKKGIKAFPRLQIIKRKLGTYKRELTPLNLSGIASDINGNKIVTVKEAKKIFDQYNLKASRIICQLLIKENESFHFTDIICATHKMEETQQPKKRPKESTEDDDEEKEIGERPSRSKSKLTKRKKISH</sequence>
<dbReference type="Proteomes" id="UP000663877">
    <property type="component" value="Unassembled WGS sequence"/>
</dbReference>
<protein>
    <submittedName>
        <fullName evidence="2">Uncharacterized protein</fullName>
    </submittedName>
</protein>
<feature type="region of interest" description="Disordered" evidence="1">
    <location>
        <begin position="34"/>
        <end position="57"/>
    </location>
</feature>
<dbReference type="Proteomes" id="UP000663832">
    <property type="component" value="Unassembled WGS sequence"/>
</dbReference>
<feature type="compositionally biased region" description="Basic residues" evidence="1">
    <location>
        <begin position="379"/>
        <end position="392"/>
    </location>
</feature>
<evidence type="ECO:0000313" key="2">
    <source>
        <dbReference type="EMBL" id="CAF1022704.1"/>
    </source>
</evidence>
<reference evidence="2" key="1">
    <citation type="submission" date="2021-02" db="EMBL/GenBank/DDBJ databases">
        <authorList>
            <person name="Nowell W R."/>
        </authorList>
    </citation>
    <scope>NUCLEOTIDE SEQUENCE</scope>
</reference>
<dbReference type="EMBL" id="CAJNOI010000081">
    <property type="protein sequence ID" value="CAF1022704.1"/>
    <property type="molecule type" value="Genomic_DNA"/>
</dbReference>
<proteinExistence type="predicted"/>
<keyword evidence="4" id="KW-1185">Reference proteome</keyword>
<evidence type="ECO:0000313" key="4">
    <source>
        <dbReference type="Proteomes" id="UP000663832"/>
    </source>
</evidence>
<organism evidence="2 5">
    <name type="scientific">Adineta steineri</name>
    <dbReference type="NCBI Taxonomy" id="433720"/>
    <lineage>
        <taxon>Eukaryota</taxon>
        <taxon>Metazoa</taxon>
        <taxon>Spiralia</taxon>
        <taxon>Gnathifera</taxon>
        <taxon>Rotifera</taxon>
        <taxon>Eurotatoria</taxon>
        <taxon>Bdelloidea</taxon>
        <taxon>Adinetida</taxon>
        <taxon>Adinetidae</taxon>
        <taxon>Adineta</taxon>
    </lineage>
</organism>
<dbReference type="EMBL" id="CAJNOM010000142">
    <property type="protein sequence ID" value="CAF1129949.1"/>
    <property type="molecule type" value="Genomic_DNA"/>
</dbReference>
<feature type="region of interest" description="Disordered" evidence="1">
    <location>
        <begin position="350"/>
        <end position="392"/>
    </location>
</feature>
<dbReference type="AlphaFoldDB" id="A0A814ICQ1"/>
<comment type="caution">
    <text evidence="2">The sequence shown here is derived from an EMBL/GenBank/DDBJ whole genome shotgun (WGS) entry which is preliminary data.</text>
</comment>
<dbReference type="OrthoDB" id="10046130at2759"/>
<feature type="compositionally biased region" description="Polar residues" evidence="1">
    <location>
        <begin position="34"/>
        <end position="51"/>
    </location>
</feature>
<evidence type="ECO:0000313" key="3">
    <source>
        <dbReference type="EMBL" id="CAF1129949.1"/>
    </source>
</evidence>